<evidence type="ECO:0000313" key="6">
    <source>
        <dbReference type="EMBL" id="CEH15660.1"/>
    </source>
</evidence>
<feature type="compositionally biased region" description="Low complexity" evidence="4">
    <location>
        <begin position="168"/>
        <end position="180"/>
    </location>
</feature>
<dbReference type="Pfam" id="PF12656">
    <property type="entry name" value="G-patch_2"/>
    <property type="match status" value="1"/>
</dbReference>
<evidence type="ECO:0000256" key="3">
    <source>
        <dbReference type="ARBA" id="ARBA00023242"/>
    </source>
</evidence>
<dbReference type="AlphaFoldDB" id="A0A0P1BHI0"/>
<feature type="compositionally biased region" description="Low complexity" evidence="4">
    <location>
        <begin position="270"/>
        <end position="282"/>
    </location>
</feature>
<dbReference type="SMART" id="SM00443">
    <property type="entry name" value="G_patch"/>
    <property type="match status" value="1"/>
</dbReference>
<organism evidence="6 7">
    <name type="scientific">Ceraceosorus bombacis</name>
    <dbReference type="NCBI Taxonomy" id="401625"/>
    <lineage>
        <taxon>Eukaryota</taxon>
        <taxon>Fungi</taxon>
        <taxon>Dikarya</taxon>
        <taxon>Basidiomycota</taxon>
        <taxon>Ustilaginomycotina</taxon>
        <taxon>Exobasidiomycetes</taxon>
        <taxon>Ceraceosorales</taxon>
        <taxon>Ceraceosoraceae</taxon>
        <taxon>Ceraceosorus</taxon>
    </lineage>
</organism>
<keyword evidence="3" id="KW-0539">Nucleus</keyword>
<dbReference type="PANTHER" id="PTHR15818">
    <property type="entry name" value="G PATCH AND KOW-CONTAINING"/>
    <property type="match status" value="1"/>
</dbReference>
<dbReference type="OrthoDB" id="5577072at2759"/>
<keyword evidence="7" id="KW-1185">Reference proteome</keyword>
<dbReference type="EMBL" id="CCYA01000272">
    <property type="protein sequence ID" value="CEH15660.1"/>
    <property type="molecule type" value="Genomic_DNA"/>
</dbReference>
<dbReference type="Proteomes" id="UP000054845">
    <property type="component" value="Unassembled WGS sequence"/>
</dbReference>
<dbReference type="STRING" id="401625.A0A0P1BHI0"/>
<feature type="compositionally biased region" description="Basic and acidic residues" evidence="4">
    <location>
        <begin position="283"/>
        <end position="295"/>
    </location>
</feature>
<feature type="compositionally biased region" description="Basic and acidic residues" evidence="4">
    <location>
        <begin position="320"/>
        <end position="390"/>
    </location>
</feature>
<dbReference type="PANTHER" id="PTHR15818:SF2">
    <property type="entry name" value="G-PATCH DOMAIN AND KOW MOTIFS-CONTAINING PROTEIN"/>
    <property type="match status" value="1"/>
</dbReference>
<protein>
    <submittedName>
        <fullName evidence="6">G PATCH AND KOW-CONTAINING</fullName>
    </submittedName>
</protein>
<feature type="compositionally biased region" description="Basic and acidic residues" evidence="4">
    <location>
        <begin position="40"/>
        <end position="49"/>
    </location>
</feature>
<evidence type="ECO:0000256" key="4">
    <source>
        <dbReference type="SAM" id="MobiDB-lite"/>
    </source>
</evidence>
<dbReference type="GO" id="GO:0005681">
    <property type="term" value="C:spliceosomal complex"/>
    <property type="evidence" value="ECO:0007669"/>
    <property type="project" value="TreeGrafter"/>
</dbReference>
<dbReference type="InterPro" id="IPR026822">
    <property type="entry name" value="Spp2/MOS2_G-patch"/>
</dbReference>
<evidence type="ECO:0000256" key="2">
    <source>
        <dbReference type="ARBA" id="ARBA00008576"/>
    </source>
</evidence>
<evidence type="ECO:0000259" key="5">
    <source>
        <dbReference type="PROSITE" id="PS50174"/>
    </source>
</evidence>
<dbReference type="PROSITE" id="PS50174">
    <property type="entry name" value="G_PATCH"/>
    <property type="match status" value="1"/>
</dbReference>
<comment type="similarity">
    <text evidence="2">Belongs to the SPP2 family.</text>
</comment>
<dbReference type="GO" id="GO:0000398">
    <property type="term" value="P:mRNA splicing, via spliceosome"/>
    <property type="evidence" value="ECO:0007669"/>
    <property type="project" value="InterPro"/>
</dbReference>
<feature type="compositionally biased region" description="Basic and acidic residues" evidence="4">
    <location>
        <begin position="1"/>
        <end position="10"/>
    </location>
</feature>
<proteinExistence type="inferred from homology"/>
<feature type="region of interest" description="Disordered" evidence="4">
    <location>
        <begin position="81"/>
        <end position="210"/>
    </location>
</feature>
<feature type="region of interest" description="Disordered" evidence="4">
    <location>
        <begin position="1"/>
        <end position="54"/>
    </location>
</feature>
<evidence type="ECO:0000313" key="7">
    <source>
        <dbReference type="Proteomes" id="UP000054845"/>
    </source>
</evidence>
<feature type="compositionally biased region" description="Basic and acidic residues" evidence="4">
    <location>
        <begin position="183"/>
        <end position="192"/>
    </location>
</feature>
<comment type="subcellular location">
    <subcellularLocation>
        <location evidence="1">Nucleus</location>
    </subcellularLocation>
</comment>
<evidence type="ECO:0000256" key="1">
    <source>
        <dbReference type="ARBA" id="ARBA00004123"/>
    </source>
</evidence>
<feature type="region of interest" description="Disordered" evidence="4">
    <location>
        <begin position="234"/>
        <end position="390"/>
    </location>
</feature>
<sequence>MPARAFGHEEDKDEEDFASTLSSRNDEHVVAFSSATGAEPARKRSRTENAPKVIPLTRDGDWMAERKRRLNLGRHAAQLGRLVSMQGRDGDGERGGSANQSRIGDGDGSSTLTPGLMSMRRVAPAAPSERTHAEEEAEMAALQAAARHTTPSASKAGDTPTDDDAEARAALLAGDVSSSSGGRGRDTERVIEMDETALTQADAANRPDAPTVEEYAALPISEFGAAMLRGMGWREGQGAGRNRQGPTTSEQVKKRPALLGLGAKERKEASGTSGASGASGTSRSKDAKRPSRPDNRYMPVVKRSAEEGSRSRQGIVSLGDRNDARHDSRRSEARSSRHRDEYDRERHSRERKGDRERYSRDEDGRYGSDRRDADWSSSRQDRDGYAGRER</sequence>
<name>A0A0P1BHI0_9BASI</name>
<dbReference type="InterPro" id="IPR045166">
    <property type="entry name" value="Spp2-like"/>
</dbReference>
<reference evidence="7" key="1">
    <citation type="submission" date="2014-09" db="EMBL/GenBank/DDBJ databases">
        <authorList>
            <person name="Sharma Rahul"/>
            <person name="Thines Marco"/>
        </authorList>
    </citation>
    <scope>NUCLEOTIDE SEQUENCE [LARGE SCALE GENOMIC DNA]</scope>
</reference>
<accession>A0A0P1BHI0</accession>
<dbReference type="GO" id="GO:0003676">
    <property type="term" value="F:nucleic acid binding"/>
    <property type="evidence" value="ECO:0007669"/>
    <property type="project" value="InterPro"/>
</dbReference>
<feature type="compositionally biased region" description="Polar residues" evidence="4">
    <location>
        <begin position="97"/>
        <end position="113"/>
    </location>
</feature>
<dbReference type="InterPro" id="IPR000467">
    <property type="entry name" value="G_patch_dom"/>
</dbReference>
<feature type="domain" description="G-patch" evidence="5">
    <location>
        <begin position="220"/>
        <end position="266"/>
    </location>
</feature>